<name>A0AAX6GGE5_IRIPA</name>
<dbReference type="EMBL" id="JANAVB010007306">
    <property type="protein sequence ID" value="KAJ6843241.1"/>
    <property type="molecule type" value="Genomic_DNA"/>
</dbReference>
<evidence type="ECO:0000313" key="3">
    <source>
        <dbReference type="Proteomes" id="UP001140949"/>
    </source>
</evidence>
<reference evidence="1" key="2">
    <citation type="submission" date="2023-04" db="EMBL/GenBank/DDBJ databases">
        <authorList>
            <person name="Bruccoleri R.E."/>
            <person name="Oakeley E.J."/>
            <person name="Faust A.-M."/>
            <person name="Dessus-Babus S."/>
            <person name="Altorfer M."/>
            <person name="Burckhardt D."/>
            <person name="Oertli M."/>
            <person name="Naumann U."/>
            <person name="Petersen F."/>
            <person name="Wong J."/>
        </authorList>
    </citation>
    <scope>NUCLEOTIDE SEQUENCE</scope>
    <source>
        <strain evidence="1">GSM-AAB239-AS_SAM_17_03QT</strain>
        <tissue evidence="1">Leaf</tissue>
    </source>
</reference>
<dbReference type="Proteomes" id="UP001140949">
    <property type="component" value="Unassembled WGS sequence"/>
</dbReference>
<proteinExistence type="predicted"/>
<dbReference type="EMBL" id="JANAVB010019899">
    <property type="protein sequence ID" value="KAJ6827759.1"/>
    <property type="molecule type" value="Genomic_DNA"/>
</dbReference>
<reference evidence="1" key="1">
    <citation type="journal article" date="2023" name="GigaByte">
        <title>Genome assembly of the bearded iris, Iris pallida Lam.</title>
        <authorList>
            <person name="Bruccoleri R.E."/>
            <person name="Oakeley E.J."/>
            <person name="Faust A.M.E."/>
            <person name="Altorfer M."/>
            <person name="Dessus-Babus S."/>
            <person name="Burckhardt D."/>
            <person name="Oertli M."/>
            <person name="Naumann U."/>
            <person name="Petersen F."/>
            <person name="Wong J."/>
        </authorList>
    </citation>
    <scope>NUCLEOTIDE SEQUENCE</scope>
    <source>
        <strain evidence="1">GSM-AAB239-AS_SAM_17_03QT</strain>
    </source>
</reference>
<accession>A0AAX6GGE5</accession>
<comment type="caution">
    <text evidence="1">The sequence shown here is derived from an EMBL/GenBank/DDBJ whole genome shotgun (WGS) entry which is preliminary data.</text>
</comment>
<protein>
    <submittedName>
        <fullName evidence="1">Coatomer protein 2</fullName>
    </submittedName>
</protein>
<gene>
    <name evidence="2" type="ORF">M6B38_300825</name>
    <name evidence="1" type="ORF">M6B38_366695</name>
</gene>
<evidence type="ECO:0000313" key="1">
    <source>
        <dbReference type="EMBL" id="KAJ6827759.1"/>
    </source>
</evidence>
<organism evidence="1 3">
    <name type="scientific">Iris pallida</name>
    <name type="common">Sweet iris</name>
    <dbReference type="NCBI Taxonomy" id="29817"/>
    <lineage>
        <taxon>Eukaryota</taxon>
        <taxon>Viridiplantae</taxon>
        <taxon>Streptophyta</taxon>
        <taxon>Embryophyta</taxon>
        <taxon>Tracheophyta</taxon>
        <taxon>Spermatophyta</taxon>
        <taxon>Magnoliopsida</taxon>
        <taxon>Liliopsida</taxon>
        <taxon>Asparagales</taxon>
        <taxon>Iridaceae</taxon>
        <taxon>Iridoideae</taxon>
        <taxon>Irideae</taxon>
        <taxon>Iris</taxon>
    </lineage>
</organism>
<sequence length="83" mass="9600">MQYTCVSYSYQYNTILLWWQYRNDLLGWTLGKGILATPCVFLTNVFMCIICAESKSLEHCRTPTELKRLGCTVLHDVDVNDMA</sequence>
<dbReference type="AlphaFoldDB" id="A0AAX6GGE5"/>
<evidence type="ECO:0000313" key="2">
    <source>
        <dbReference type="EMBL" id="KAJ6843241.1"/>
    </source>
</evidence>
<keyword evidence="3" id="KW-1185">Reference proteome</keyword>